<organism evidence="3">
    <name type="scientific">Candidatus Berkiella cookevillensis</name>
    <dbReference type="NCBI Taxonomy" id="437022"/>
    <lineage>
        <taxon>Bacteria</taxon>
        <taxon>Pseudomonadati</taxon>
        <taxon>Pseudomonadota</taxon>
        <taxon>Gammaproteobacteria</taxon>
        <taxon>Candidatus Berkiellales</taxon>
        <taxon>Candidatus Berkiellaceae</taxon>
        <taxon>Candidatus Berkiella</taxon>
    </lineage>
</organism>
<reference evidence="4" key="2">
    <citation type="journal article" date="2016" name="Genome Announc.">
        <title>Draft Genome Sequences of Two Novel Amoeba-Resistant Intranuclear Bacteria, 'Candidatus Berkiella cookevillensis' and 'Candidatus Berkiella aquae'.</title>
        <authorList>
            <person name="Mehari Y.T."/>
            <person name="Arivett B.A."/>
            <person name="Farone A.L."/>
            <person name="Gunderson J.H."/>
            <person name="Farone M.B."/>
        </authorList>
    </citation>
    <scope>NUCLEOTIDE SEQUENCE</scope>
    <source>
        <strain evidence="4">CC99</strain>
    </source>
</reference>
<feature type="coiled-coil region" evidence="1">
    <location>
        <begin position="715"/>
        <end position="746"/>
    </location>
</feature>
<evidence type="ECO:0000313" key="5">
    <source>
        <dbReference type="Proteomes" id="UP000051494"/>
    </source>
</evidence>
<keyword evidence="5" id="KW-1185">Reference proteome</keyword>
<accession>A0A0Q9YDW8</accession>
<dbReference type="EMBL" id="LKHV01000005">
    <property type="protein sequence ID" value="KRG18719.1"/>
    <property type="molecule type" value="Genomic_DNA"/>
</dbReference>
<evidence type="ECO:0000313" key="4">
    <source>
        <dbReference type="EMBL" id="MCS5709635.1"/>
    </source>
</evidence>
<feature type="region of interest" description="Disordered" evidence="2">
    <location>
        <begin position="1188"/>
        <end position="1224"/>
    </location>
</feature>
<evidence type="ECO:0000313" key="3">
    <source>
        <dbReference type="EMBL" id="KRG18719.1"/>
    </source>
</evidence>
<dbReference type="EMBL" id="LKHV02000001">
    <property type="protein sequence ID" value="MCS5709635.1"/>
    <property type="molecule type" value="Genomic_DNA"/>
</dbReference>
<proteinExistence type="predicted"/>
<reference evidence="3" key="1">
    <citation type="submission" date="2015-09" db="EMBL/GenBank/DDBJ databases">
        <title>Draft Genome Sequences of Two Novel Amoeba-resistant Intranuclear Bacteria, Candidatus Berkiella cookevillensis and Candidatus Berkiella aquae.</title>
        <authorList>
            <person name="Mehari Y.T."/>
            <person name="Arivett B.A."/>
            <person name="Farone A.L."/>
            <person name="Gunderson J.H."/>
            <person name="Farone M.B."/>
        </authorList>
    </citation>
    <scope>NUCLEOTIDE SEQUENCE [LARGE SCALE GENOMIC DNA]</scope>
    <source>
        <strain evidence="3">CC99</strain>
    </source>
</reference>
<feature type="coiled-coil region" evidence="1">
    <location>
        <begin position="878"/>
        <end position="905"/>
    </location>
</feature>
<evidence type="ECO:0000256" key="2">
    <source>
        <dbReference type="SAM" id="MobiDB-lite"/>
    </source>
</evidence>
<sequence length="1224" mass="139495">MKPEKILAKAVQAAHLSGVHTLSQEQFDALFLTVRGVGAIKHKHAKEAVGLEAALIQEDIFSLIGIPLNQSYLKAKDQLLDDLQKRKNNSPEKSHAALDMLYKQEILLLRAQYNIDQQIDNAVMQLAEDEGAYQRLKDNFSTHLSMNFIEENIDIKEKKAHESDAEFKTKKKLNAEFKKYHALRSNFENALKKIEREFERKTLEQYAPIDKELKKVEEKRKEAAIQAKKQHDDLMRYYPGAKARDLDAVGLEALTQTLQGKQQRFQNHPNEALKKEIDQLNIEIMVLNIIEKNRDQLGTISKVERLDVVYDLAVSEIEAQKKSIEVECNEQKESLIAPLKPHLANLEKEKRYAIKQCHAEYKESIDKANQYHDRHILPLIKELKTQEAHKYFVVLSKKMSSFIQDSLSTQNNMDANSIAFIGLMGEYNTDLAILGGVHHVGMNVAEDIVSEAVATEDLEDEGVVQTLLESASQKVGAKIGKAIAKTEGSKHAFAQHVAFMEQHSHVRVPEIVADEFQSQTFAELYTPNKTASVEEEVPRSVFDFVQQFNQKQGVLGKASVAYDVYKALTAATPNMAFIEAPNMAQVFLKALEDEALSYSYQMLTEVKIAIDILENNHALDKMENKAEWLQLRSRVIALHESKVALDKEFQILCDSHVVLREKYIKAQEPFNEAKNKVEVLKERKQINLQRLQSLRQVRKHREPELYQQYLPAEKREDIVRQIDALEANKEKKLNSLNKKYKQEKLDISVQYDKNLKTANKKLLKTIKEYDENTQEATIDYIKKEYEKEKGFFSGLAANSNDLRQFTEAHPEVQKKITEYKQKRELGKAQFIQQHQINIDKLTTVKDSKISVLKEKKQIKSEDIEKESERQKLGIMRPFKEVEAKLAKIDEETSDLEKAIELQNTEISNQIEIIGQHEAKLIALSREFYDQVRSFNEHKAALHTSAQGVMNKFFSLNADTEPHLRAMQGMFKGAHMKTKALAKAAKHLPTLVDEASTYTMSYEDVTRKVLDAREVKAVSKTHEERETVEKIKDNVIQIGANSLIEAISGQSVKVVKNIVSSLDATLKAEAELATMQHVVDQRAVQKAKEMKVHLDSVPFVAPVVAPTQERPGFLSRLWHGIGDFFRRLKEAVVGKPEQQLAQQTVLNEAIVQDTVSLDLPHSQLNEKGVMPAAMLNGGTSRKSFVPHHVHVQTEEDSKRKTKKHHLPQKESDVPHKKPKRGTPSV</sequence>
<keyword evidence="1" id="KW-0175">Coiled coil</keyword>
<dbReference type="AlphaFoldDB" id="A0A0Q9YDW8"/>
<feature type="compositionally biased region" description="Basic residues" evidence="2">
    <location>
        <begin position="1215"/>
        <end position="1224"/>
    </location>
</feature>
<name>A0A0Q9YDW8_9GAMM</name>
<protein>
    <submittedName>
        <fullName evidence="3">Uncharacterized protein</fullName>
    </submittedName>
</protein>
<feature type="coiled-coil region" evidence="1">
    <location>
        <begin position="177"/>
        <end position="233"/>
    </location>
</feature>
<dbReference type="RefSeq" id="WP_057624310.1">
    <property type="nucleotide sequence ID" value="NZ_LKHV02000001.1"/>
</dbReference>
<comment type="caution">
    <text evidence="3">The sequence shown here is derived from an EMBL/GenBank/DDBJ whole genome shotgun (WGS) entry which is preliminary data.</text>
</comment>
<evidence type="ECO:0000256" key="1">
    <source>
        <dbReference type="SAM" id="Coils"/>
    </source>
</evidence>
<gene>
    <name evidence="3" type="ORF">CC99x_01200</name>
    <name evidence="4" type="ORF">CC99x_012085</name>
</gene>
<dbReference type="Proteomes" id="UP000051494">
    <property type="component" value="Unassembled WGS sequence"/>
</dbReference>
<reference evidence="4" key="3">
    <citation type="submission" date="2021-06" db="EMBL/GenBank/DDBJ databases">
        <title>Genomic Description and Analysis of Intracellular Bacteria, Candidatus Berkiella cookevillensis and Candidatus Berkiella aquae.</title>
        <authorList>
            <person name="Kidane D.T."/>
            <person name="Mehari Y.T."/>
            <person name="Rice F.C."/>
            <person name="Arivett B.A."/>
            <person name="Farone A.L."/>
            <person name="Berk S.G."/>
            <person name="Farone M.B."/>
        </authorList>
    </citation>
    <scope>NUCLEOTIDE SEQUENCE</scope>
    <source>
        <strain evidence="4">CC99</strain>
    </source>
</reference>